<proteinExistence type="predicted"/>
<protein>
    <recommendedName>
        <fullName evidence="2">Lipoprotein</fullName>
    </recommendedName>
</protein>
<evidence type="ECO:0008006" key="2">
    <source>
        <dbReference type="Google" id="ProtNLM"/>
    </source>
</evidence>
<name>A0AAU7F4G7_9PSED</name>
<accession>A0AAU7F4G7</accession>
<gene>
    <name evidence="1" type="ORF">ABHN08_11085</name>
</gene>
<evidence type="ECO:0000313" key="1">
    <source>
        <dbReference type="EMBL" id="XBL98472.1"/>
    </source>
</evidence>
<reference evidence="1" key="1">
    <citation type="submission" date="2024-05" db="EMBL/GenBank/DDBJ databases">
        <title>Draft genome sequence of Pseudomonas iranensis M7D1.</title>
        <authorList>
            <person name="Miller S.L."/>
            <person name="Nsubuga A."/>
            <person name="Lu N."/>
            <person name="King J."/>
            <person name="Shears P."/>
            <person name="Lawson P.A."/>
        </authorList>
    </citation>
    <scope>NUCLEOTIDE SEQUENCE</scope>
    <source>
        <strain evidence="1">M7D1</strain>
    </source>
</reference>
<organism evidence="1">
    <name type="scientific">Pseudomonas iranensis</name>
    <dbReference type="NCBI Taxonomy" id="2745503"/>
    <lineage>
        <taxon>Bacteria</taxon>
        <taxon>Pseudomonadati</taxon>
        <taxon>Pseudomonadota</taxon>
        <taxon>Gammaproteobacteria</taxon>
        <taxon>Pseudomonadales</taxon>
        <taxon>Pseudomonadaceae</taxon>
        <taxon>Pseudomonas</taxon>
    </lineage>
</organism>
<dbReference type="EMBL" id="CP157354">
    <property type="protein sequence ID" value="XBL98472.1"/>
    <property type="molecule type" value="Genomic_DNA"/>
</dbReference>
<dbReference type="AlphaFoldDB" id="A0AAU7F4G7"/>
<sequence length="76" mass="8345">MRETKTFTIADATSKCITTWYLQGTAIIKTAEEKPPECGDTFRLGLKDYTVIAVCGDYSYRSACATIVPKEAEPCA</sequence>